<dbReference type="PANTHER" id="PTHR48207:SF4">
    <property type="entry name" value="BLL6097 PROTEIN"/>
    <property type="match status" value="1"/>
</dbReference>
<dbReference type="InterPro" id="IPR003673">
    <property type="entry name" value="CoA-Trfase_fam_III"/>
</dbReference>
<dbReference type="InterPro" id="IPR023606">
    <property type="entry name" value="CoA-Trfase_III_dom_1_sf"/>
</dbReference>
<name>A0A7T7CAY2_9BACI</name>
<evidence type="ECO:0000313" key="3">
    <source>
        <dbReference type="Proteomes" id="UP000595823"/>
    </source>
</evidence>
<dbReference type="Gene3D" id="3.40.50.10540">
    <property type="entry name" value="Crotonobetainyl-coa:carnitine coa-transferase, domain 1"/>
    <property type="match status" value="1"/>
</dbReference>
<dbReference type="SUPFAM" id="SSF89796">
    <property type="entry name" value="CoA-transferase family III (CaiB/BaiF)"/>
    <property type="match status" value="1"/>
</dbReference>
<accession>A0A7T7CAY2</accession>
<dbReference type="Pfam" id="PF02515">
    <property type="entry name" value="CoA_transf_3"/>
    <property type="match status" value="1"/>
</dbReference>
<keyword evidence="3" id="KW-1185">Reference proteome</keyword>
<organism evidence="2 3">
    <name type="scientific">Salicibibacter cibarius</name>
    <dbReference type="NCBI Taxonomy" id="2743000"/>
    <lineage>
        <taxon>Bacteria</taxon>
        <taxon>Bacillati</taxon>
        <taxon>Bacillota</taxon>
        <taxon>Bacilli</taxon>
        <taxon>Bacillales</taxon>
        <taxon>Bacillaceae</taxon>
        <taxon>Salicibibacter</taxon>
    </lineage>
</organism>
<dbReference type="Proteomes" id="UP000595823">
    <property type="component" value="Chromosome"/>
</dbReference>
<dbReference type="Gene3D" id="3.30.1540.10">
    <property type="entry name" value="formyl-coa transferase, domain 3"/>
    <property type="match status" value="1"/>
</dbReference>
<dbReference type="EMBL" id="CP054705">
    <property type="protein sequence ID" value="QQK75377.1"/>
    <property type="molecule type" value="Genomic_DNA"/>
</dbReference>
<evidence type="ECO:0000313" key="2">
    <source>
        <dbReference type="EMBL" id="QQK75377.1"/>
    </source>
</evidence>
<dbReference type="InterPro" id="IPR044855">
    <property type="entry name" value="CoA-Trfase_III_dom3_sf"/>
</dbReference>
<reference evidence="2 3" key="1">
    <citation type="submission" date="2020-06" db="EMBL/GenBank/DDBJ databases">
        <title>Genomic analysis of Salicibibacter sp. NKC5-3.</title>
        <authorList>
            <person name="Oh Y.J."/>
        </authorList>
    </citation>
    <scope>NUCLEOTIDE SEQUENCE [LARGE SCALE GENOMIC DNA]</scope>
    <source>
        <strain evidence="2 3">NKC5-3</strain>
    </source>
</reference>
<keyword evidence="1 2" id="KW-0808">Transferase</keyword>
<dbReference type="InterPro" id="IPR050483">
    <property type="entry name" value="CoA-transferase_III_domain"/>
</dbReference>
<sequence length="400" mass="45230">MLNNVKVLSFTHFLQGPSAVQMLGDLGADVVKIENPKGAYERHWSGLNSFLGDESVFYLMAGRNQRSLSINLRTEEGKEIVKKMVADADVIVENFRPGVMERLGFGYQDVAKINPGIVYCSCTGFGSSGPYKDRPGQDLLVQAMSGIASLNGRKQDPPSPIGTAAVDQHAAVLAVVGVLAALYEREHTGKGKKVESNLLNAALDMQIEPFNYHLNKFHLYDRSETGISSRFHQAPYGVFETKDGYICISLPSLDKLAKALNDDQFLQWGYDEQFEKREEINQQVAMNIRQQTTNYWIDTFSEFDIWHSMVNDYEEVENDPQVEWNKNIMEFEHTNGEKVRVLSHPVRYDDETLPLYKLPPKLGEDTDEILKELNYADEDIADFKNKNVVESLKVKDSSNQ</sequence>
<dbReference type="RefSeq" id="WP_200128030.1">
    <property type="nucleotide sequence ID" value="NZ_CP054705.1"/>
</dbReference>
<protein>
    <submittedName>
        <fullName evidence="2">CoA transferase</fullName>
    </submittedName>
</protein>
<proteinExistence type="predicted"/>
<dbReference type="PANTHER" id="PTHR48207">
    <property type="entry name" value="SUCCINATE--HYDROXYMETHYLGLUTARATE COA-TRANSFERASE"/>
    <property type="match status" value="1"/>
</dbReference>
<dbReference type="AlphaFoldDB" id="A0A7T7CAY2"/>
<gene>
    <name evidence="2" type="ORF">HUG15_07105</name>
</gene>
<evidence type="ECO:0000256" key="1">
    <source>
        <dbReference type="ARBA" id="ARBA00022679"/>
    </source>
</evidence>
<dbReference type="GO" id="GO:0008410">
    <property type="term" value="F:CoA-transferase activity"/>
    <property type="evidence" value="ECO:0007669"/>
    <property type="project" value="TreeGrafter"/>
</dbReference>
<dbReference type="KEGG" id="scia:HUG15_07105"/>